<proteinExistence type="predicted"/>
<reference evidence="2 3" key="1">
    <citation type="journal article" date="2010" name="Nat. Commun.">
        <title>The complete sequence of the smallest known nuclear genome from the microsporidian Encephalitozoon intestinalis.</title>
        <authorList>
            <person name="Corradi N."/>
            <person name="Pombert J.-F."/>
            <person name="Farinelli L."/>
            <person name="Didier E.S."/>
            <person name="Keeling P.J."/>
        </authorList>
    </citation>
    <scope>NUCLEOTIDE SEQUENCE [LARGE SCALE GENOMIC DNA]</scope>
    <source>
        <strain evidence="2 3">ATCC 50506</strain>
    </source>
</reference>
<name>E0S832_ENCIT</name>
<evidence type="ECO:0008006" key="4">
    <source>
        <dbReference type="Google" id="ProtNLM"/>
    </source>
</evidence>
<evidence type="ECO:0000313" key="2">
    <source>
        <dbReference type="EMBL" id="ADM11867.1"/>
    </source>
</evidence>
<dbReference type="VEuPathDB" id="MicrosporidiaDB:Eint_071040"/>
<organism evidence="2 3">
    <name type="scientific">Encephalitozoon intestinalis (strain ATCC 50506)</name>
    <name type="common">Microsporidian parasite</name>
    <name type="synonym">Septata intestinalis</name>
    <dbReference type="NCBI Taxonomy" id="876142"/>
    <lineage>
        <taxon>Eukaryota</taxon>
        <taxon>Fungi</taxon>
        <taxon>Fungi incertae sedis</taxon>
        <taxon>Microsporidia</taxon>
        <taxon>Unikaryonidae</taxon>
        <taxon>Encephalitozoon</taxon>
    </lineage>
</organism>
<accession>E0S832</accession>
<evidence type="ECO:0000313" key="3">
    <source>
        <dbReference type="Proteomes" id="UP000002313"/>
    </source>
</evidence>
<dbReference type="EMBL" id="CP001948">
    <property type="protein sequence ID" value="ADM11867.1"/>
    <property type="molecule type" value="Genomic_DNA"/>
</dbReference>
<dbReference type="OrthoDB" id="2192475at2759"/>
<dbReference type="RefSeq" id="XP_003073227.1">
    <property type="nucleotide sequence ID" value="XM_003073181.1"/>
</dbReference>
<dbReference type="GeneID" id="9698046"/>
<feature type="signal peptide" evidence="1">
    <location>
        <begin position="1"/>
        <end position="19"/>
    </location>
</feature>
<sequence length="252" mass="29482">MILILVLGMAFSYPLYLDSFTNKPIRILAAEYHLLVSELKRDFGSNPFRAVDELNLTYGHNTRSQINRNGRVFKIRVGDSWLCRKGRDLLKCEDSIDFWEISKSGDGFTVSQEGYCLSTRDENKLVLERCNGRSRSHVFLFEDMGVESCLDSVDLNAKPRTEAEMVQQLKLKKKLENLGRKNRDEVEKIKKNLEDKNDFSKYAKKNLPDLDGKDDVKDVLRKLWDFNWRRPKFGPSSFSMPWFSFPFCKKLW</sequence>
<dbReference type="KEGG" id="ein:Eint_071040"/>
<dbReference type="AlphaFoldDB" id="E0S832"/>
<dbReference type="Proteomes" id="UP000002313">
    <property type="component" value="Chromosome VII"/>
</dbReference>
<gene>
    <name evidence="2" type="ORF">Eint_071040</name>
</gene>
<keyword evidence="1" id="KW-0732">Signal</keyword>
<protein>
    <recommendedName>
        <fullName evidence="4">Ricin B lectin domain-containing protein</fullName>
    </recommendedName>
</protein>
<reference evidence="2 3" key="2">
    <citation type="journal article" date="2012" name="Proc. Natl. Acad. Sci. U.S.A.">
        <title>Gain and loss of multiple functionally related, horizontally transferred genes in the reduced genomes of two microsporidian parasites.</title>
        <authorList>
            <person name="Pombert J.-F."/>
            <person name="Selman M."/>
            <person name="Burki F."/>
            <person name="Bardell F.T."/>
            <person name="Farinelli L."/>
            <person name="Solter L.F."/>
            <person name="Whitman D.W."/>
            <person name="Weiss L.M."/>
            <person name="Corradi N."/>
            <person name="Keeling P.J."/>
        </authorList>
    </citation>
    <scope>NUCLEOTIDE SEQUENCE [LARGE SCALE GENOMIC DNA]</scope>
    <source>
        <strain evidence="2 3">ATCC 50506</strain>
    </source>
</reference>
<keyword evidence="3" id="KW-1185">Reference proteome</keyword>
<dbReference type="HOGENOM" id="CLU_1107120_0_0_1"/>
<evidence type="ECO:0000256" key="1">
    <source>
        <dbReference type="SAM" id="SignalP"/>
    </source>
</evidence>
<feature type="chain" id="PRO_5003140038" description="Ricin B lectin domain-containing protein" evidence="1">
    <location>
        <begin position="20"/>
        <end position="252"/>
    </location>
</feature>